<evidence type="ECO:0000313" key="5">
    <source>
        <dbReference type="EMBL" id="ABW32953.1"/>
    </source>
</evidence>
<accession>A8ZPL7</accession>
<dbReference type="Gene3D" id="2.120.10.30">
    <property type="entry name" value="TolB, C-terminal domain"/>
    <property type="match status" value="1"/>
</dbReference>
<keyword evidence="3" id="KW-0325">Glycoprotein</keyword>
<name>A8ZPL7_ACAM1</name>
<dbReference type="Pfam" id="PF20067">
    <property type="entry name" value="SSL_N"/>
    <property type="match status" value="1"/>
</dbReference>
<proteinExistence type="inferred from homology"/>
<dbReference type="PANTHER" id="PTHR10426:SF88">
    <property type="entry name" value="ADIPOCYTE PLASMA MEMBRANE-ASSOCIATED PROTEIN HEMOMUCIN-RELATED"/>
    <property type="match status" value="1"/>
</dbReference>
<dbReference type="GO" id="GO:0016787">
    <property type="term" value="F:hydrolase activity"/>
    <property type="evidence" value="ECO:0007669"/>
    <property type="project" value="TreeGrafter"/>
</dbReference>
<dbReference type="Proteomes" id="UP000000268">
    <property type="component" value="Plasmid pREB5"/>
</dbReference>
<organism evidence="5 6">
    <name type="scientific">Acaryochloris marina (strain MBIC 11017)</name>
    <dbReference type="NCBI Taxonomy" id="329726"/>
    <lineage>
        <taxon>Bacteria</taxon>
        <taxon>Bacillati</taxon>
        <taxon>Cyanobacteriota</taxon>
        <taxon>Cyanophyceae</taxon>
        <taxon>Acaryochloridales</taxon>
        <taxon>Acaryochloridaceae</taxon>
        <taxon>Acaryochloris</taxon>
    </lineage>
</organism>
<feature type="domain" description="Strictosidine synthase conserved region" evidence="4">
    <location>
        <begin position="159"/>
        <end position="253"/>
    </location>
</feature>
<dbReference type="OrthoDB" id="241638at2"/>
<keyword evidence="6" id="KW-1185">Reference proteome</keyword>
<evidence type="ECO:0000259" key="4">
    <source>
        <dbReference type="Pfam" id="PF03088"/>
    </source>
</evidence>
<sequence>MSRISVTTKRGKFNKSLWLLLIIALVALYLIAWPVPIEPVAWEAPSNPGYSGAFESNQRLKDIQKLPLRDNHGPEDIALDSQGRIYASTHEGRIVRLLPDGSSSQNWVETGGRPLGIDFDKSGHLIIADAFRGLLSIAEDKTITVLATEADGVPISYANDVDIADDGKIYFSDASTKFGAKEWGGTYEASLLDLMEHGGHGRLLVFNPTDGSVQTLLDDLNFANGVALSHDQTYVLVNETGNYRVIRYWLNGPQKGQSETFLKDLPAFPDNISTGLGNRFWVALVSPRSAVLDQLSNKPFMRKVIQRLPAFLRPKAQPYGHIIAVDGSGNVVQNLQDPQGTYPLNTAITETEEYLYIGSLVAPNIGRLSKPDDF</sequence>
<keyword evidence="5" id="KW-0614">Plasmid</keyword>
<dbReference type="Pfam" id="PF03088">
    <property type="entry name" value="Str_synth"/>
    <property type="match status" value="1"/>
</dbReference>
<evidence type="ECO:0000256" key="2">
    <source>
        <dbReference type="ARBA" id="ARBA00022553"/>
    </source>
</evidence>
<dbReference type="InterPro" id="IPR011042">
    <property type="entry name" value="6-blade_b-propeller_TolB-like"/>
</dbReference>
<protein>
    <submittedName>
        <fullName evidence="5">Strictosidine synthase family protein</fullName>
    </submittedName>
</protein>
<dbReference type="EMBL" id="CP000842">
    <property type="protein sequence ID" value="ABW32953.1"/>
    <property type="molecule type" value="Genomic_DNA"/>
</dbReference>
<dbReference type="SUPFAM" id="SSF63829">
    <property type="entry name" value="Calcium-dependent phosphotriesterase"/>
    <property type="match status" value="1"/>
</dbReference>
<dbReference type="HOGENOM" id="CLU_023267_0_1_3"/>
<keyword evidence="2" id="KW-0597">Phosphoprotein</keyword>
<evidence type="ECO:0000256" key="3">
    <source>
        <dbReference type="ARBA" id="ARBA00023180"/>
    </source>
</evidence>
<evidence type="ECO:0000256" key="1">
    <source>
        <dbReference type="ARBA" id="ARBA00009191"/>
    </source>
</evidence>
<dbReference type="InterPro" id="IPR018119">
    <property type="entry name" value="Strictosidine_synth_cons-reg"/>
</dbReference>
<dbReference type="KEGG" id="amr:AM1_E0184"/>
<gene>
    <name evidence="5" type="ordered locus">AM1_E0184</name>
</gene>
<comment type="similarity">
    <text evidence="1">Belongs to the strictosidine synthase family.</text>
</comment>
<geneLocation type="plasmid" evidence="5 6">
    <name>pREB5</name>
</geneLocation>
<dbReference type="RefSeq" id="WP_012167905.1">
    <property type="nucleotide sequence ID" value="NC_009930.1"/>
</dbReference>
<dbReference type="GO" id="GO:0012505">
    <property type="term" value="C:endomembrane system"/>
    <property type="evidence" value="ECO:0007669"/>
    <property type="project" value="TreeGrafter"/>
</dbReference>
<reference evidence="5 6" key="1">
    <citation type="journal article" date="2008" name="Proc. Natl. Acad. Sci. U.S.A.">
        <title>Niche adaptation and genome expansion in the chlorophyll d-producing cyanobacterium Acaryochloris marina.</title>
        <authorList>
            <person name="Swingley W.D."/>
            <person name="Chen M."/>
            <person name="Cheung P.C."/>
            <person name="Conrad A.L."/>
            <person name="Dejesa L.C."/>
            <person name="Hao J."/>
            <person name="Honchak B.M."/>
            <person name="Karbach L.E."/>
            <person name="Kurdoglu A."/>
            <person name="Lahiri S."/>
            <person name="Mastrian S.D."/>
            <person name="Miyashita H."/>
            <person name="Page L."/>
            <person name="Ramakrishna P."/>
            <person name="Satoh S."/>
            <person name="Sattley W.M."/>
            <person name="Shimada Y."/>
            <person name="Taylor H.L."/>
            <person name="Tomo T."/>
            <person name="Tsuchiya T."/>
            <person name="Wang Z.T."/>
            <person name="Raymond J."/>
            <person name="Mimuro M."/>
            <person name="Blankenship R.E."/>
            <person name="Touchman J.W."/>
        </authorList>
    </citation>
    <scope>NUCLEOTIDE SEQUENCE [LARGE SCALE GENOMIC DNA]</scope>
    <source>
        <strain evidence="6">MBIC 11017</strain>
        <plasmid evidence="6">Plasmid pREB5</plasmid>
    </source>
</reference>
<dbReference type="AlphaFoldDB" id="A8ZPL7"/>
<dbReference type="PANTHER" id="PTHR10426">
    <property type="entry name" value="STRICTOSIDINE SYNTHASE-RELATED"/>
    <property type="match status" value="1"/>
</dbReference>
<evidence type="ECO:0000313" key="6">
    <source>
        <dbReference type="Proteomes" id="UP000000268"/>
    </source>
</evidence>